<dbReference type="SMART" id="SM00984">
    <property type="entry name" value="UDPG_MGDP_dh_C"/>
    <property type="match status" value="1"/>
</dbReference>
<comment type="catalytic activity">
    <reaction evidence="6 7">
        <text>UDP-alpha-D-glucose + 2 NAD(+) + H2O = UDP-alpha-D-glucuronate + 2 NADH + 3 H(+)</text>
        <dbReference type="Rhea" id="RHEA:23596"/>
        <dbReference type="ChEBI" id="CHEBI:15377"/>
        <dbReference type="ChEBI" id="CHEBI:15378"/>
        <dbReference type="ChEBI" id="CHEBI:57540"/>
        <dbReference type="ChEBI" id="CHEBI:57945"/>
        <dbReference type="ChEBI" id="CHEBI:58052"/>
        <dbReference type="ChEBI" id="CHEBI:58885"/>
        <dbReference type="EC" id="1.1.1.22"/>
    </reaction>
</comment>
<dbReference type="Pfam" id="PF03720">
    <property type="entry name" value="UDPG_MGDP_dh_C"/>
    <property type="match status" value="1"/>
</dbReference>
<evidence type="ECO:0000256" key="5">
    <source>
        <dbReference type="ARBA" id="ARBA00023027"/>
    </source>
</evidence>
<dbReference type="InterPro" id="IPR036291">
    <property type="entry name" value="NAD(P)-bd_dom_sf"/>
</dbReference>
<feature type="binding site" evidence="9">
    <location>
        <begin position="264"/>
        <end position="268"/>
    </location>
    <ligand>
        <name>substrate</name>
    </ligand>
</feature>
<dbReference type="Gene3D" id="1.20.5.100">
    <property type="entry name" value="Cytochrome c1, transmembrane anchor, C-terminal"/>
    <property type="match status" value="1"/>
</dbReference>
<dbReference type="SUPFAM" id="SSF48179">
    <property type="entry name" value="6-phosphogluconate dehydrogenase C-terminal domain-like"/>
    <property type="match status" value="1"/>
</dbReference>
<dbReference type="NCBIfam" id="TIGR03026">
    <property type="entry name" value="NDP-sugDHase"/>
    <property type="match status" value="1"/>
</dbReference>
<dbReference type="InterPro" id="IPR017476">
    <property type="entry name" value="UDP-Glc/GDP-Man"/>
</dbReference>
<dbReference type="SUPFAM" id="SSF52413">
    <property type="entry name" value="UDP-glucose/GDP-mannose dehydrogenase C-terminal domain"/>
    <property type="match status" value="1"/>
</dbReference>
<feature type="binding site" evidence="9">
    <location>
        <position position="272"/>
    </location>
    <ligand>
        <name>substrate</name>
    </ligand>
</feature>
<comment type="caution">
    <text evidence="12">The sequence shown here is derived from an EMBL/GenBank/DDBJ whole genome shotgun (WGS) entry which is preliminary data.</text>
</comment>
<gene>
    <name evidence="12" type="ORF">E6G99_09140</name>
</gene>
<evidence type="ECO:0000256" key="6">
    <source>
        <dbReference type="ARBA" id="ARBA00047473"/>
    </source>
</evidence>
<dbReference type="SUPFAM" id="SSF51735">
    <property type="entry name" value="NAD(P)-binding Rossmann-fold domains"/>
    <property type="match status" value="1"/>
</dbReference>
<feature type="active site" description="Nucleophile" evidence="8">
    <location>
        <position position="275"/>
    </location>
</feature>
<evidence type="ECO:0000256" key="10">
    <source>
        <dbReference type="PIRSR" id="PIRSR500134-3"/>
    </source>
</evidence>
<evidence type="ECO:0000259" key="11">
    <source>
        <dbReference type="SMART" id="SM00984"/>
    </source>
</evidence>
<proteinExistence type="inferred from homology"/>
<comment type="similarity">
    <text evidence="2 7">Belongs to the UDP-glucose/GDP-mannose dehydrogenase family.</text>
</comment>
<evidence type="ECO:0000256" key="9">
    <source>
        <dbReference type="PIRSR" id="PIRSR500134-2"/>
    </source>
</evidence>
<dbReference type="UniPathway" id="UPA00038">
    <property type="reaction ID" value="UER00491"/>
</dbReference>
<protein>
    <recommendedName>
        <fullName evidence="3 7">UDP-glucose 6-dehydrogenase</fullName>
        <ecNumber evidence="3 7">1.1.1.22</ecNumber>
    </recommendedName>
</protein>
<feature type="binding site" evidence="9">
    <location>
        <position position="335"/>
    </location>
    <ligand>
        <name>substrate</name>
    </ligand>
</feature>
<keyword evidence="4 7" id="KW-0560">Oxidoreductase</keyword>
<dbReference type="GO" id="GO:0051287">
    <property type="term" value="F:NAD binding"/>
    <property type="evidence" value="ECO:0007669"/>
    <property type="project" value="InterPro"/>
</dbReference>
<evidence type="ECO:0000256" key="3">
    <source>
        <dbReference type="ARBA" id="ARBA00012954"/>
    </source>
</evidence>
<feature type="binding site" evidence="10">
    <location>
        <position position="86"/>
    </location>
    <ligand>
        <name>NAD(+)</name>
        <dbReference type="ChEBI" id="CHEBI:57540"/>
    </ligand>
</feature>
<comment type="pathway">
    <text evidence="1">Nucleotide-sugar biosynthesis; UDP-alpha-D-glucuronate biosynthesis; UDP-alpha-D-glucuronate from UDP-alpha-D-glucose: step 1/1.</text>
</comment>
<feature type="binding site" evidence="9">
    <location>
        <begin position="153"/>
        <end position="156"/>
    </location>
    <ligand>
        <name>substrate</name>
    </ligand>
</feature>
<evidence type="ECO:0000313" key="12">
    <source>
        <dbReference type="EMBL" id="TMJ06160.1"/>
    </source>
</evidence>
<feature type="binding site" evidence="9">
    <location>
        <position position="219"/>
    </location>
    <ligand>
        <name>substrate</name>
    </ligand>
</feature>
<feature type="domain" description="UDP-glucose/GDP-mannose dehydrogenase C-terminal" evidence="11">
    <location>
        <begin position="328"/>
        <end position="433"/>
    </location>
</feature>
<dbReference type="InterPro" id="IPR028357">
    <property type="entry name" value="UDPglc_DH_bac"/>
</dbReference>
<dbReference type="AlphaFoldDB" id="A0A537LDT3"/>
<sequence>MTIAVVGLGHVGMPTALGLAELGWRVLGADDDADKVRRIAAGELPFYEPGVEALLGRHLDSSRFRATTDVPAAVEAADVIFVCVGTPQRDDGSADLSQVESVARIIAQRLNGYKLVVEKSTSPVRTAAQIKRTILRHRTGTNHEFDIAVNPEFLREGSAMRDFFNPDRVVLGVESERSRDLLLRIYRPLLQRLAETSGTPLGVDDRVVVTDPATAELMKHAANAFLAMKISFINMVADLCEATGADVTQVARGLGQDPRIGAAFLRAGAGFGGYCLPKDLRAFIQIGAQQGVDVSLLRAVEQINEARVDRLLHKIRQVVWIPRGKTVGILGVAFKPMTDDVREAPSLKIIKRLRSEGAKVRVHDPQAVDNARRVVPEDPDGLVFCASPYDAAAGAHLMVVLTEWKEYLELDLPRLRELMEVPLLIDGRNLFDPAVVRAAGFEYYSIGRP</sequence>
<dbReference type="PANTHER" id="PTHR43750:SF3">
    <property type="entry name" value="UDP-GLUCOSE 6-DEHYDROGENASE TUAD"/>
    <property type="match status" value="1"/>
</dbReference>
<reference evidence="12 13" key="1">
    <citation type="journal article" date="2019" name="Nat. Microbiol.">
        <title>Mediterranean grassland soil C-N compound turnover is dependent on rainfall and depth, and is mediated by genomically divergent microorganisms.</title>
        <authorList>
            <person name="Diamond S."/>
            <person name="Andeer P.F."/>
            <person name="Li Z."/>
            <person name="Crits-Christoph A."/>
            <person name="Burstein D."/>
            <person name="Anantharaman K."/>
            <person name="Lane K.R."/>
            <person name="Thomas B.C."/>
            <person name="Pan C."/>
            <person name="Northen T.R."/>
            <person name="Banfield J.F."/>
        </authorList>
    </citation>
    <scope>NUCLEOTIDE SEQUENCE [LARGE SCALE GENOMIC DNA]</scope>
    <source>
        <strain evidence="12">NP_2</strain>
    </source>
</reference>
<dbReference type="PANTHER" id="PTHR43750">
    <property type="entry name" value="UDP-GLUCOSE 6-DEHYDROGENASE TUAD"/>
    <property type="match status" value="1"/>
</dbReference>
<evidence type="ECO:0000313" key="13">
    <source>
        <dbReference type="Proteomes" id="UP000318661"/>
    </source>
</evidence>
<dbReference type="Pfam" id="PF03721">
    <property type="entry name" value="UDPG_MGDP_dh_N"/>
    <property type="match status" value="1"/>
</dbReference>
<dbReference type="GO" id="GO:0000271">
    <property type="term" value="P:polysaccharide biosynthetic process"/>
    <property type="evidence" value="ECO:0007669"/>
    <property type="project" value="InterPro"/>
</dbReference>
<dbReference type="Gene3D" id="3.40.50.720">
    <property type="entry name" value="NAD(P)-binding Rossmann-like Domain"/>
    <property type="match status" value="2"/>
</dbReference>
<organism evidence="12 13">
    <name type="scientific">Candidatus Segetimicrobium genomatis</name>
    <dbReference type="NCBI Taxonomy" id="2569760"/>
    <lineage>
        <taxon>Bacteria</taxon>
        <taxon>Bacillati</taxon>
        <taxon>Candidatus Sysuimicrobiota</taxon>
        <taxon>Candidatus Sysuimicrobiia</taxon>
        <taxon>Candidatus Sysuimicrobiales</taxon>
        <taxon>Candidatus Segetimicrobiaceae</taxon>
        <taxon>Candidatus Segetimicrobium</taxon>
    </lineage>
</organism>
<dbReference type="InterPro" id="IPR014026">
    <property type="entry name" value="UDP-Glc/GDP-Man_DH_dimer"/>
</dbReference>
<dbReference type="EC" id="1.1.1.22" evidence="3 7"/>
<name>A0A537LDT3_9BACT</name>
<dbReference type="InterPro" id="IPR014027">
    <property type="entry name" value="UDP-Glc/GDP-Man_DH_C"/>
</dbReference>
<dbReference type="PIRSF" id="PIRSF000124">
    <property type="entry name" value="UDPglc_GDPman_dh"/>
    <property type="match status" value="1"/>
</dbReference>
<accession>A0A537LDT3</accession>
<dbReference type="Pfam" id="PF00984">
    <property type="entry name" value="UDPG_MGDP_dh"/>
    <property type="match status" value="1"/>
</dbReference>
<evidence type="ECO:0000256" key="7">
    <source>
        <dbReference type="PIRNR" id="PIRNR000124"/>
    </source>
</evidence>
<dbReference type="EMBL" id="VBAJ01000235">
    <property type="protein sequence ID" value="TMJ06160.1"/>
    <property type="molecule type" value="Genomic_DNA"/>
</dbReference>
<dbReference type="GO" id="GO:0003979">
    <property type="term" value="F:UDP-glucose 6-dehydrogenase activity"/>
    <property type="evidence" value="ECO:0007669"/>
    <property type="project" value="UniProtKB-EC"/>
</dbReference>
<evidence type="ECO:0000256" key="2">
    <source>
        <dbReference type="ARBA" id="ARBA00006601"/>
    </source>
</evidence>
<evidence type="ECO:0000256" key="8">
    <source>
        <dbReference type="PIRSR" id="PIRSR500134-1"/>
    </source>
</evidence>
<evidence type="ECO:0000256" key="1">
    <source>
        <dbReference type="ARBA" id="ARBA00004701"/>
    </source>
</evidence>
<feature type="binding site" evidence="10">
    <location>
        <position position="156"/>
    </location>
    <ligand>
        <name>NAD(+)</name>
        <dbReference type="ChEBI" id="CHEBI:57540"/>
    </ligand>
</feature>
<dbReference type="Proteomes" id="UP000318661">
    <property type="component" value="Unassembled WGS sequence"/>
</dbReference>
<feature type="binding site" evidence="10">
    <location>
        <position position="342"/>
    </location>
    <ligand>
        <name>NAD(+)</name>
        <dbReference type="ChEBI" id="CHEBI:57540"/>
    </ligand>
</feature>
<feature type="binding site" evidence="10">
    <location>
        <position position="121"/>
    </location>
    <ligand>
        <name>NAD(+)</name>
        <dbReference type="ChEBI" id="CHEBI:57540"/>
    </ligand>
</feature>
<feature type="binding site" evidence="10">
    <location>
        <position position="35"/>
    </location>
    <ligand>
        <name>NAD(+)</name>
        <dbReference type="ChEBI" id="CHEBI:57540"/>
    </ligand>
</feature>
<dbReference type="InterPro" id="IPR036220">
    <property type="entry name" value="UDP-Glc/GDP-Man_DH_C_sf"/>
</dbReference>
<dbReference type="InterPro" id="IPR001732">
    <property type="entry name" value="UDP-Glc/GDP-Man_DH_N"/>
</dbReference>
<dbReference type="PIRSF" id="PIRSF500134">
    <property type="entry name" value="UDPglc_DH_bac"/>
    <property type="match status" value="1"/>
</dbReference>
<keyword evidence="5 7" id="KW-0520">NAD</keyword>
<feature type="binding site" evidence="10">
    <location>
        <position position="30"/>
    </location>
    <ligand>
        <name>NAD(+)</name>
        <dbReference type="ChEBI" id="CHEBI:57540"/>
    </ligand>
</feature>
<dbReference type="InterPro" id="IPR008927">
    <property type="entry name" value="6-PGluconate_DH-like_C_sf"/>
</dbReference>
<dbReference type="GO" id="GO:0006065">
    <property type="term" value="P:UDP-glucuronate biosynthetic process"/>
    <property type="evidence" value="ECO:0007669"/>
    <property type="project" value="UniProtKB-UniPathway"/>
</dbReference>
<feature type="binding site" evidence="10">
    <location>
        <position position="278"/>
    </location>
    <ligand>
        <name>NAD(+)</name>
        <dbReference type="ChEBI" id="CHEBI:57540"/>
    </ligand>
</feature>
<evidence type="ECO:0000256" key="4">
    <source>
        <dbReference type="ARBA" id="ARBA00023002"/>
    </source>
</evidence>